<dbReference type="EMBL" id="CAXJIO010000010">
    <property type="protein sequence ID" value="CAL2101867.1"/>
    <property type="molecule type" value="Genomic_DNA"/>
</dbReference>
<keyword evidence="4" id="KW-0175">Coiled coil</keyword>
<name>A0ABM9P8G5_9FLAO</name>
<feature type="domain" description="Type I restriction modification DNA specificity" evidence="5">
    <location>
        <begin position="198"/>
        <end position="374"/>
    </location>
</feature>
<protein>
    <submittedName>
        <fullName evidence="6">Type I restriction enzyme, S subunit</fullName>
        <ecNumber evidence="6">3.1.21.3</ecNumber>
    </submittedName>
</protein>
<comment type="similarity">
    <text evidence="1">Belongs to the type-I restriction system S methylase family.</text>
</comment>
<dbReference type="SUPFAM" id="SSF116734">
    <property type="entry name" value="DNA methylase specificity domain"/>
    <property type="match status" value="2"/>
</dbReference>
<dbReference type="InterPro" id="IPR000055">
    <property type="entry name" value="Restrct_endonuc_typeI_TRD"/>
</dbReference>
<keyword evidence="7" id="KW-1185">Reference proteome</keyword>
<gene>
    <name evidence="6" type="ORF">T190423A01A_10430</name>
</gene>
<dbReference type="PANTHER" id="PTHR30408:SF12">
    <property type="entry name" value="TYPE I RESTRICTION ENZYME MJAVIII SPECIFICITY SUBUNIT"/>
    <property type="match status" value="1"/>
</dbReference>
<dbReference type="PANTHER" id="PTHR30408">
    <property type="entry name" value="TYPE-1 RESTRICTION ENZYME ECOKI SPECIFICITY PROTEIN"/>
    <property type="match status" value="1"/>
</dbReference>
<organism evidence="6 7">
    <name type="scientific">Tenacibaculum polynesiense</name>
    <dbReference type="NCBI Taxonomy" id="3137857"/>
    <lineage>
        <taxon>Bacteria</taxon>
        <taxon>Pseudomonadati</taxon>
        <taxon>Bacteroidota</taxon>
        <taxon>Flavobacteriia</taxon>
        <taxon>Flavobacteriales</taxon>
        <taxon>Flavobacteriaceae</taxon>
        <taxon>Tenacibaculum</taxon>
    </lineage>
</organism>
<dbReference type="RefSeq" id="WP_348714943.1">
    <property type="nucleotide sequence ID" value="NZ_CAXJIO010000010.1"/>
</dbReference>
<keyword evidence="3" id="KW-0238">DNA-binding</keyword>
<reference evidence="6 7" key="1">
    <citation type="submission" date="2024-05" db="EMBL/GenBank/DDBJ databases">
        <authorList>
            <person name="Duchaud E."/>
        </authorList>
    </citation>
    <scope>NUCLEOTIDE SEQUENCE [LARGE SCALE GENOMIC DNA]</scope>
    <source>
        <strain evidence="6">Ena-SAMPLE-TAB-13-05-2024-13:56:06:370-140308</strain>
    </source>
</reference>
<dbReference type="Gene3D" id="3.90.220.20">
    <property type="entry name" value="DNA methylase specificity domains"/>
    <property type="match status" value="2"/>
</dbReference>
<dbReference type="EC" id="3.1.21.3" evidence="6"/>
<dbReference type="InterPro" id="IPR044946">
    <property type="entry name" value="Restrct_endonuc_typeI_TRD_sf"/>
</dbReference>
<proteinExistence type="inferred from homology"/>
<evidence type="ECO:0000256" key="1">
    <source>
        <dbReference type="ARBA" id="ARBA00010923"/>
    </source>
</evidence>
<evidence type="ECO:0000256" key="3">
    <source>
        <dbReference type="ARBA" id="ARBA00023125"/>
    </source>
</evidence>
<keyword evidence="2" id="KW-0680">Restriction system</keyword>
<keyword evidence="6" id="KW-0378">Hydrolase</keyword>
<accession>A0ABM9P8G5</accession>
<evidence type="ECO:0000259" key="5">
    <source>
        <dbReference type="Pfam" id="PF01420"/>
    </source>
</evidence>
<dbReference type="Gene3D" id="1.10.287.1120">
    <property type="entry name" value="Bipartite methylase S protein"/>
    <property type="match status" value="2"/>
</dbReference>
<evidence type="ECO:0000256" key="2">
    <source>
        <dbReference type="ARBA" id="ARBA00022747"/>
    </source>
</evidence>
<comment type="caution">
    <text evidence="6">The sequence shown here is derived from an EMBL/GenBank/DDBJ whole genome shotgun (WGS) entry which is preliminary data.</text>
</comment>
<feature type="coiled-coil region" evidence="4">
    <location>
        <begin position="360"/>
        <end position="387"/>
    </location>
</feature>
<sequence>MELATKQGFKQTEIGLIPEDWRIRELDHVLKFGSGQDYKHLSKGDIPVYGTGGIMTYVNNHLYNGESVGIGRKGTIDKPVFLSGKFWTVDTLFYTKDFLDSIPKFIYYKFLIIPWKEYNEASGVPSLNKNTLGKIKIALPPTLKEQKAIATALSDVDDLIASLESLIAKKQAIKQGAMQQLLTPPHKGGKRLPGFSGEWMEKSLTELAWFQEGPGLRKWQFTTKGIKVINITNLVDGYLDLDKTTRHISWDEFHKMYKHFEVDEHDIVVASSGNSYCKTSIVRQQDLPLVMNTSVIRFKPNSIMNYQLLLILLKSSQFKKQIDLLITGGAQPNFGPVHLPKVFFSIPESKEEQKAIAEILSDMDAEIAQLETKKAKYQQLKQGMMQELLTGKTRLV</sequence>
<dbReference type="CDD" id="cd17288">
    <property type="entry name" value="RMtype1_S_LlaAI06ORF1089P_TRD1-CR1_like"/>
    <property type="match status" value="1"/>
</dbReference>
<evidence type="ECO:0000256" key="4">
    <source>
        <dbReference type="SAM" id="Coils"/>
    </source>
</evidence>
<feature type="domain" description="Type I restriction modification DNA specificity" evidence="5">
    <location>
        <begin position="18"/>
        <end position="166"/>
    </location>
</feature>
<dbReference type="InterPro" id="IPR052021">
    <property type="entry name" value="Type-I_RS_S_subunit"/>
</dbReference>
<evidence type="ECO:0000313" key="6">
    <source>
        <dbReference type="EMBL" id="CAL2101867.1"/>
    </source>
</evidence>
<dbReference type="GO" id="GO:0009035">
    <property type="term" value="F:type I site-specific deoxyribonuclease activity"/>
    <property type="evidence" value="ECO:0007669"/>
    <property type="project" value="UniProtKB-EC"/>
</dbReference>
<evidence type="ECO:0000313" key="7">
    <source>
        <dbReference type="Proteomes" id="UP001497527"/>
    </source>
</evidence>
<dbReference type="Pfam" id="PF01420">
    <property type="entry name" value="Methylase_S"/>
    <property type="match status" value="2"/>
</dbReference>
<dbReference type="Proteomes" id="UP001497527">
    <property type="component" value="Unassembled WGS sequence"/>
</dbReference>